<dbReference type="OrthoDB" id="331263at2759"/>
<sequence length="702" mass="81187">MLIQRIRNAIDETSIINKNEVMGVCDYCKRSNQKHQCQRCQYIIEKFLQNKVAERMNREEKLRLWISKIQSSFLSLLGENVICKHNNYLENVSMTKFSKLLSLINSPSSIRQPKIEEFPQLFGLSEATLDINERKKVIEDLVTKFKNSFDNNPELDLSSSSSSESECICKYFGKGKTDEDLDKLSVISVPKEQASLPAVKAKETKSKITTATDENQKQNNIKPTKSIKSTKQSLETKSTLKAPPSKSNKTAEPSDTQDKEEKKQRKTQRKDSNTPVNKKKHDSEYRMMMELLKDKERDRNKNMNLDKKEKVPTLPEIKDLPVLKKKTVVKDENLDFQYSESILECKDSRSIPVNEVIRGNKIIHCDPHVRHTEESLQLPMLYNVKIDLTTPKNIKESSVSSAYEDKNKKQMKVEDGMNIYKMLPASVSADWFNLFKKSKTLFYDTGEKLAEIDDNGSGRWFYKDGNVAMDVQKEKGAKMVRRYIVYSSVEAVNVYKNEPITILACFDYLGNGVVYDHKGNVRLKYNQSEGLVLDKNIAPLGRWKWHSLNDPPVLQRVFINTYDKVDNMEYIENDSVGAVKPLNEDMIAIELDNFLKEKAHKLLQEFKPFQIRMKIMKLNNFFSLRIIDQTNIFLLFRCDRAFLRINIGMLLKNDEIIDTDVAEVSDVSTPYCHSRPKSPTLINIQKTLNDVRSYYSSSKRRK</sequence>
<proteinExistence type="predicted"/>
<dbReference type="EMBL" id="CAKASE010000043">
    <property type="protein sequence ID" value="CAG9558516.1"/>
    <property type="molecule type" value="Genomic_DNA"/>
</dbReference>
<protein>
    <submittedName>
        <fullName evidence="3">(African queen) hypothetical protein</fullName>
    </submittedName>
</protein>
<evidence type="ECO:0000313" key="4">
    <source>
        <dbReference type="Proteomes" id="UP000789524"/>
    </source>
</evidence>
<evidence type="ECO:0000256" key="1">
    <source>
        <dbReference type="SAM" id="MobiDB-lite"/>
    </source>
</evidence>
<gene>
    <name evidence="3" type="ORF">DCHRY22_LOCUS605</name>
</gene>
<feature type="region of interest" description="Disordered" evidence="1">
    <location>
        <begin position="196"/>
        <end position="284"/>
    </location>
</feature>
<name>A0A8J2MA37_9NEOP</name>
<keyword evidence="4" id="KW-1185">Reference proteome</keyword>
<dbReference type="PANTHER" id="PTHR23093">
    <property type="entry name" value="SIMILAR TO CHROMOSOME 3 OPEN READING FRAME 20"/>
    <property type="match status" value="1"/>
</dbReference>
<dbReference type="AlphaFoldDB" id="A0A8J2MA37"/>
<reference evidence="3" key="1">
    <citation type="submission" date="2021-09" db="EMBL/GenBank/DDBJ databases">
        <authorList>
            <person name="Martin H S."/>
        </authorList>
    </citation>
    <scope>NUCLEOTIDE SEQUENCE</scope>
</reference>
<dbReference type="Proteomes" id="UP000789524">
    <property type="component" value="Unassembled WGS sequence"/>
</dbReference>
<feature type="domain" description="FAM194 C-terminal" evidence="2">
    <location>
        <begin position="439"/>
        <end position="549"/>
    </location>
</feature>
<evidence type="ECO:0000313" key="3">
    <source>
        <dbReference type="EMBL" id="CAG9558516.1"/>
    </source>
</evidence>
<accession>A0A8J2MA37</accession>
<comment type="caution">
    <text evidence="3">The sequence shown here is derived from an EMBL/GenBank/DDBJ whole genome shotgun (WGS) entry which is preliminary data.</text>
</comment>
<dbReference type="Pfam" id="PF14977">
    <property type="entry name" value="FAM194"/>
    <property type="match status" value="1"/>
</dbReference>
<feature type="compositionally biased region" description="Polar residues" evidence="1">
    <location>
        <begin position="207"/>
        <end position="254"/>
    </location>
</feature>
<evidence type="ECO:0000259" key="2">
    <source>
        <dbReference type="Pfam" id="PF14977"/>
    </source>
</evidence>
<dbReference type="InterPro" id="IPR029281">
    <property type="entry name" value="FAM194_C"/>
</dbReference>
<dbReference type="PANTHER" id="PTHR23093:SF18">
    <property type="entry name" value="GLUTAMATE RICH 6"/>
    <property type="match status" value="1"/>
</dbReference>
<organism evidence="3 4">
    <name type="scientific">Danaus chrysippus</name>
    <name type="common">African queen</name>
    <dbReference type="NCBI Taxonomy" id="151541"/>
    <lineage>
        <taxon>Eukaryota</taxon>
        <taxon>Metazoa</taxon>
        <taxon>Ecdysozoa</taxon>
        <taxon>Arthropoda</taxon>
        <taxon>Hexapoda</taxon>
        <taxon>Insecta</taxon>
        <taxon>Pterygota</taxon>
        <taxon>Neoptera</taxon>
        <taxon>Endopterygota</taxon>
        <taxon>Lepidoptera</taxon>
        <taxon>Glossata</taxon>
        <taxon>Ditrysia</taxon>
        <taxon>Papilionoidea</taxon>
        <taxon>Nymphalidae</taxon>
        <taxon>Danainae</taxon>
        <taxon>Danaini</taxon>
        <taxon>Danaina</taxon>
        <taxon>Danaus</taxon>
        <taxon>Anosia</taxon>
    </lineage>
</organism>